<dbReference type="InterPro" id="IPR017871">
    <property type="entry name" value="ABC_transporter-like_CS"/>
</dbReference>
<keyword evidence="7" id="KW-0067">ATP-binding</keyword>
<evidence type="ECO:0000256" key="1">
    <source>
        <dbReference type="ARBA" id="ARBA00004202"/>
    </source>
</evidence>
<reference evidence="11 12" key="1">
    <citation type="journal article" date="2013" name="ISME J.">
        <title>Comparative genomics of pathogenic lineages of Vibrio nigripulchritudo identifies virulence-associated traits.</title>
        <authorList>
            <person name="Goudenege D."/>
            <person name="Labreuche Y."/>
            <person name="Krin E."/>
            <person name="Ansquer D."/>
            <person name="Mangenot S."/>
            <person name="Calteau A."/>
            <person name="Medigue C."/>
            <person name="Mazel D."/>
            <person name="Polz M.F."/>
            <person name="Le Roux F."/>
        </authorList>
    </citation>
    <scope>NUCLEOTIDE SEQUENCE [LARGE SCALE GENOMIC DNA]</scope>
    <source>
        <strain evidence="11 12">SOn1</strain>
    </source>
</reference>
<dbReference type="PROSITE" id="PS50893">
    <property type="entry name" value="ABC_TRANSPORTER_2"/>
    <property type="match status" value="2"/>
</dbReference>
<evidence type="ECO:0000313" key="11">
    <source>
        <dbReference type="EMBL" id="CCO49235.1"/>
    </source>
</evidence>
<dbReference type="CDD" id="cd03216">
    <property type="entry name" value="ABC_Carb_Monos_I"/>
    <property type="match status" value="1"/>
</dbReference>
<dbReference type="GO" id="GO:0005886">
    <property type="term" value="C:plasma membrane"/>
    <property type="evidence" value="ECO:0007669"/>
    <property type="project" value="UniProtKB-SubCell"/>
</dbReference>
<keyword evidence="9" id="KW-0472">Membrane</keyword>
<evidence type="ECO:0000256" key="4">
    <source>
        <dbReference type="ARBA" id="ARBA00022597"/>
    </source>
</evidence>
<evidence type="ECO:0000256" key="2">
    <source>
        <dbReference type="ARBA" id="ARBA00022448"/>
    </source>
</evidence>
<gene>
    <name evidence="11" type="ORF">VIBNISOn1_800016</name>
</gene>
<evidence type="ECO:0000256" key="5">
    <source>
        <dbReference type="ARBA" id="ARBA00022737"/>
    </source>
</evidence>
<evidence type="ECO:0000259" key="10">
    <source>
        <dbReference type="PROSITE" id="PS50893"/>
    </source>
</evidence>
<dbReference type="InterPro" id="IPR003439">
    <property type="entry name" value="ABC_transporter-like_ATP-bd"/>
</dbReference>
<protein>
    <submittedName>
        <fullName evidence="11">SUGAR ABC TRANSPORTER</fullName>
    </submittedName>
</protein>
<evidence type="ECO:0000256" key="6">
    <source>
        <dbReference type="ARBA" id="ARBA00022741"/>
    </source>
</evidence>
<organism evidence="11 12">
    <name type="scientific">Vibrio nigripulchritudo SOn1</name>
    <dbReference type="NCBI Taxonomy" id="1238450"/>
    <lineage>
        <taxon>Bacteria</taxon>
        <taxon>Pseudomonadati</taxon>
        <taxon>Pseudomonadota</taxon>
        <taxon>Gammaproteobacteria</taxon>
        <taxon>Vibrionales</taxon>
        <taxon>Vibrionaceae</taxon>
        <taxon>Vibrio</taxon>
    </lineage>
</organism>
<dbReference type="GO" id="GO:0005524">
    <property type="term" value="F:ATP binding"/>
    <property type="evidence" value="ECO:0007669"/>
    <property type="project" value="UniProtKB-KW"/>
</dbReference>
<comment type="caution">
    <text evidence="11">The sequence shown here is derived from an EMBL/GenBank/DDBJ whole genome shotgun (WGS) entry which is preliminary data.</text>
</comment>
<dbReference type="PROSITE" id="PS00211">
    <property type="entry name" value="ABC_TRANSPORTER_1"/>
    <property type="match status" value="1"/>
</dbReference>
<dbReference type="InterPro" id="IPR027417">
    <property type="entry name" value="P-loop_NTPase"/>
</dbReference>
<evidence type="ECO:0000256" key="8">
    <source>
        <dbReference type="ARBA" id="ARBA00022967"/>
    </source>
</evidence>
<dbReference type="AlphaFoldDB" id="A0AAV2VXB7"/>
<dbReference type="Pfam" id="PF00005">
    <property type="entry name" value="ABC_tran"/>
    <property type="match status" value="2"/>
</dbReference>
<dbReference type="GO" id="GO:0016887">
    <property type="term" value="F:ATP hydrolysis activity"/>
    <property type="evidence" value="ECO:0007669"/>
    <property type="project" value="InterPro"/>
</dbReference>
<accession>A0AAV2VXB7</accession>
<dbReference type="Gene3D" id="3.40.50.300">
    <property type="entry name" value="P-loop containing nucleotide triphosphate hydrolases"/>
    <property type="match status" value="2"/>
</dbReference>
<dbReference type="RefSeq" id="WP_022613430.1">
    <property type="nucleotide sequence ID" value="NZ_LK391965.1"/>
</dbReference>
<keyword evidence="3" id="KW-1003">Cell membrane</keyword>
<dbReference type="InterPro" id="IPR003593">
    <property type="entry name" value="AAA+_ATPase"/>
</dbReference>
<dbReference type="SUPFAM" id="SSF52540">
    <property type="entry name" value="P-loop containing nucleoside triphosphate hydrolases"/>
    <property type="match status" value="2"/>
</dbReference>
<feature type="domain" description="ABC transporter" evidence="10">
    <location>
        <begin position="8"/>
        <end position="244"/>
    </location>
</feature>
<dbReference type="EMBL" id="CAOF01000176">
    <property type="protein sequence ID" value="CCO49235.1"/>
    <property type="molecule type" value="Genomic_DNA"/>
</dbReference>
<dbReference type="InterPro" id="IPR050107">
    <property type="entry name" value="ABC_carbohydrate_import_ATPase"/>
</dbReference>
<sequence>MNEQNPLIQIDNLTKSFPGVKALDGVSLELFPGEVLALIGENGAGKSTLIKILCGVFPADEGSVSLSGKMMHFQTPSDALKAGIKPVFQEIALIPEFTVAENIFMENHPLTLFGTIGWKSIRQQAAELFDQLGFDLDPDAKVADLPISQQQLVEITRAISSDAKVVVMDEPTSSLSPAEIKNLFVVINKLKAMGIAVIYVSHKLDELFEIAQRCVVLRDGCHVSTKAMSEHTHDTLIRDMVGREISDLFPKTEHQTKETRLEVKGVNAGQKLKNIDFHAHSGEVVGFFGLVGAGRTELAKVLVGYDPISEGEIHINREPLKPHDTSKAKSLGIGLMSEDRKEEGLMLEADVQSNMSLASLEKLTQYGFVSDSQEQLSCDEFVDRFKIKITSLSQLSGTLSGGNQQKVMLSRWLMYGLSVLVVDEPTRGIDVGAKSEIYALIDSLAQQGMCVVVMTSEMPELLGLCDRIYVMSEGRITAEYPRSEATQEKILDAAIQ</sequence>
<evidence type="ECO:0000256" key="9">
    <source>
        <dbReference type="ARBA" id="ARBA00023136"/>
    </source>
</evidence>
<feature type="domain" description="ABC transporter" evidence="10">
    <location>
        <begin position="256"/>
        <end position="495"/>
    </location>
</feature>
<dbReference type="PANTHER" id="PTHR43790">
    <property type="entry name" value="CARBOHYDRATE TRANSPORT ATP-BINDING PROTEIN MG119-RELATED"/>
    <property type="match status" value="1"/>
</dbReference>
<dbReference type="PANTHER" id="PTHR43790:SF3">
    <property type="entry name" value="D-ALLOSE IMPORT ATP-BINDING PROTEIN ALSA-RELATED"/>
    <property type="match status" value="1"/>
</dbReference>
<keyword evidence="4" id="KW-0762">Sugar transport</keyword>
<keyword evidence="6" id="KW-0547">Nucleotide-binding</keyword>
<keyword evidence="8" id="KW-1278">Translocase</keyword>
<keyword evidence="2" id="KW-0813">Transport</keyword>
<keyword evidence="5" id="KW-0677">Repeat</keyword>
<evidence type="ECO:0000256" key="3">
    <source>
        <dbReference type="ARBA" id="ARBA00022475"/>
    </source>
</evidence>
<dbReference type="Proteomes" id="UP000018211">
    <property type="component" value="Unassembled WGS sequence"/>
</dbReference>
<dbReference type="CDD" id="cd03215">
    <property type="entry name" value="ABC_Carb_Monos_II"/>
    <property type="match status" value="1"/>
</dbReference>
<dbReference type="SMART" id="SM00382">
    <property type="entry name" value="AAA"/>
    <property type="match status" value="2"/>
</dbReference>
<evidence type="ECO:0000256" key="7">
    <source>
        <dbReference type="ARBA" id="ARBA00022840"/>
    </source>
</evidence>
<dbReference type="FunFam" id="3.40.50.300:FF:000127">
    <property type="entry name" value="Ribose import ATP-binding protein RbsA"/>
    <property type="match status" value="1"/>
</dbReference>
<proteinExistence type="predicted"/>
<evidence type="ECO:0000313" key="12">
    <source>
        <dbReference type="Proteomes" id="UP000018211"/>
    </source>
</evidence>
<name>A0AAV2VXB7_9VIBR</name>
<comment type="subcellular location">
    <subcellularLocation>
        <location evidence="1">Cell membrane</location>
        <topology evidence="1">Peripheral membrane protein</topology>
    </subcellularLocation>
</comment>